<dbReference type="PANTHER" id="PTHR44591">
    <property type="entry name" value="STRESS RESPONSE REGULATOR PROTEIN 1"/>
    <property type="match status" value="1"/>
</dbReference>
<evidence type="ECO:0000256" key="4">
    <source>
        <dbReference type="PROSITE-ProRule" id="PRU00169"/>
    </source>
</evidence>
<dbReference type="GO" id="GO:0000160">
    <property type="term" value="P:phosphorelay signal transduction system"/>
    <property type="evidence" value="ECO:0007669"/>
    <property type="project" value="InterPro"/>
</dbReference>
<gene>
    <name evidence="7" type="ORF">HZI73_23700</name>
</gene>
<dbReference type="RefSeq" id="WP_212695816.1">
    <property type="nucleotide sequence ID" value="NZ_CP058649.1"/>
</dbReference>
<dbReference type="KEGG" id="vpy:HZI73_23700"/>
<accession>A0A8J8MPD6</accession>
<comment type="function">
    <text evidence="3">May play the central regulatory role in sporulation. It may be an element of the effector pathway responsible for the activation of sporulation genes in response to nutritional stress. Spo0A may act in concert with spo0H (a sigma factor) to control the expression of some genes that are critical to the sporulation process.</text>
</comment>
<evidence type="ECO:0000259" key="5">
    <source>
        <dbReference type="PROSITE" id="PS50110"/>
    </source>
</evidence>
<dbReference type="Gene3D" id="2.40.50.1020">
    <property type="entry name" value="LytTr DNA-binding domain"/>
    <property type="match status" value="1"/>
</dbReference>
<feature type="modified residue" description="4-aspartylphosphate" evidence="4">
    <location>
        <position position="54"/>
    </location>
</feature>
<dbReference type="InterPro" id="IPR007492">
    <property type="entry name" value="LytTR_DNA-bd_dom"/>
</dbReference>
<dbReference type="SMART" id="SM00850">
    <property type="entry name" value="LytTR"/>
    <property type="match status" value="1"/>
</dbReference>
<dbReference type="PANTHER" id="PTHR44591:SF3">
    <property type="entry name" value="RESPONSE REGULATORY DOMAIN-CONTAINING PROTEIN"/>
    <property type="match status" value="1"/>
</dbReference>
<name>A0A8J8MPD6_9FIRM</name>
<dbReference type="PROSITE" id="PS50110">
    <property type="entry name" value="RESPONSE_REGULATORY"/>
    <property type="match status" value="1"/>
</dbReference>
<dbReference type="Gene3D" id="3.40.50.2300">
    <property type="match status" value="1"/>
</dbReference>
<keyword evidence="2 4" id="KW-0597">Phosphoprotein</keyword>
<dbReference type="Pfam" id="PF04397">
    <property type="entry name" value="LytTR"/>
    <property type="match status" value="1"/>
</dbReference>
<feature type="domain" description="HTH LytTR-type" evidence="6">
    <location>
        <begin position="136"/>
        <end position="212"/>
    </location>
</feature>
<dbReference type="InterPro" id="IPR011006">
    <property type="entry name" value="CheY-like_superfamily"/>
</dbReference>
<dbReference type="SUPFAM" id="SSF52172">
    <property type="entry name" value="CheY-like"/>
    <property type="match status" value="1"/>
</dbReference>
<proteinExistence type="predicted"/>
<dbReference type="PROSITE" id="PS50930">
    <property type="entry name" value="HTH_LYTTR"/>
    <property type="match status" value="1"/>
</dbReference>
<dbReference type="InterPro" id="IPR001789">
    <property type="entry name" value="Sig_transdc_resp-reg_receiver"/>
</dbReference>
<evidence type="ECO:0000256" key="1">
    <source>
        <dbReference type="ARBA" id="ARBA00018672"/>
    </source>
</evidence>
<dbReference type="InterPro" id="IPR050595">
    <property type="entry name" value="Bact_response_regulator"/>
</dbReference>
<organism evidence="7 8">
    <name type="scientific">Vallitalea pronyensis</name>
    <dbReference type="NCBI Taxonomy" id="1348613"/>
    <lineage>
        <taxon>Bacteria</taxon>
        <taxon>Bacillati</taxon>
        <taxon>Bacillota</taxon>
        <taxon>Clostridia</taxon>
        <taxon>Lachnospirales</taxon>
        <taxon>Vallitaleaceae</taxon>
        <taxon>Vallitalea</taxon>
    </lineage>
</organism>
<evidence type="ECO:0000313" key="8">
    <source>
        <dbReference type="Proteomes" id="UP000683246"/>
    </source>
</evidence>
<evidence type="ECO:0000313" key="7">
    <source>
        <dbReference type="EMBL" id="QUI25116.1"/>
    </source>
</evidence>
<reference evidence="7" key="1">
    <citation type="submission" date="2020-07" db="EMBL/GenBank/DDBJ databases">
        <title>Vallitalea pronyensis genome.</title>
        <authorList>
            <person name="Postec A."/>
        </authorList>
    </citation>
    <scope>NUCLEOTIDE SEQUENCE</scope>
    <source>
        <strain evidence="7">FatNI3</strain>
    </source>
</reference>
<dbReference type="GO" id="GO:0003677">
    <property type="term" value="F:DNA binding"/>
    <property type="evidence" value="ECO:0007669"/>
    <property type="project" value="InterPro"/>
</dbReference>
<dbReference type="Pfam" id="PF00072">
    <property type="entry name" value="Response_reg"/>
    <property type="match status" value="1"/>
</dbReference>
<dbReference type="EMBL" id="CP058649">
    <property type="protein sequence ID" value="QUI25116.1"/>
    <property type="molecule type" value="Genomic_DNA"/>
</dbReference>
<keyword evidence="8" id="KW-1185">Reference proteome</keyword>
<evidence type="ECO:0000259" key="6">
    <source>
        <dbReference type="PROSITE" id="PS50930"/>
    </source>
</evidence>
<dbReference type="SMART" id="SM00448">
    <property type="entry name" value="REC"/>
    <property type="match status" value="1"/>
</dbReference>
<evidence type="ECO:0000256" key="2">
    <source>
        <dbReference type="ARBA" id="ARBA00022553"/>
    </source>
</evidence>
<feature type="domain" description="Response regulatory" evidence="5">
    <location>
        <begin position="3"/>
        <end position="120"/>
    </location>
</feature>
<dbReference type="Proteomes" id="UP000683246">
    <property type="component" value="Chromosome"/>
</dbReference>
<protein>
    <recommendedName>
        <fullName evidence="1">Stage 0 sporulation protein A homolog</fullName>
    </recommendedName>
</protein>
<evidence type="ECO:0000256" key="3">
    <source>
        <dbReference type="ARBA" id="ARBA00024867"/>
    </source>
</evidence>
<dbReference type="AlphaFoldDB" id="A0A8J8MPD6"/>
<sequence>MNHILVVEDNEVSRKNLVNVLKENFSNIRIYQAGTGAEANEVLRNVKIDLFFLDIELPDTNGMKIAETIRSMKQYELAYIIFITTHLSFLPRAVQEYHCYDFIEKPFSRDKVINAADKLLRGITKVKVQEKKEAYIAIGLKGIIHKVFLKNIYFAESSRRKLNLHTDQGKIVVPNMTFKRVLGLIEETGVDYFVRTHRSYVVNMNHVQKIEKRKKLAWDIYFYGYDEIALVGDKYCADVIKIIEGGK</sequence>